<dbReference type="InterPro" id="IPR004686">
    <property type="entry name" value="Mtc"/>
</dbReference>
<gene>
    <name evidence="10" type="ORF">BZG36_03917</name>
</gene>
<dbReference type="OrthoDB" id="6608471at2759"/>
<feature type="transmembrane region" description="Helical" evidence="9">
    <location>
        <begin position="104"/>
        <end position="124"/>
    </location>
</feature>
<dbReference type="EMBL" id="MVBO01000105">
    <property type="protein sequence ID" value="OZJ03094.1"/>
    <property type="molecule type" value="Genomic_DNA"/>
</dbReference>
<keyword evidence="3" id="KW-0813">Transport</keyword>
<evidence type="ECO:0000256" key="9">
    <source>
        <dbReference type="SAM" id="Phobius"/>
    </source>
</evidence>
<proteinExistence type="inferred from homology"/>
<dbReference type="PANTHER" id="PTHR11153">
    <property type="entry name" value="SIDEROFLEXIN"/>
    <property type="match status" value="1"/>
</dbReference>
<comment type="similarity">
    <text evidence="2">Belongs to the sideroflexin family.</text>
</comment>
<evidence type="ECO:0000256" key="6">
    <source>
        <dbReference type="ARBA" id="ARBA00022989"/>
    </source>
</evidence>
<keyword evidence="8 9" id="KW-0472">Membrane</keyword>
<evidence type="ECO:0000313" key="11">
    <source>
        <dbReference type="Proteomes" id="UP000242875"/>
    </source>
</evidence>
<dbReference type="NCBIfam" id="TIGR00798">
    <property type="entry name" value="mtc"/>
    <property type="match status" value="1"/>
</dbReference>
<evidence type="ECO:0000256" key="3">
    <source>
        <dbReference type="ARBA" id="ARBA00022448"/>
    </source>
</evidence>
<feature type="transmembrane region" description="Helical" evidence="9">
    <location>
        <begin position="191"/>
        <end position="212"/>
    </location>
</feature>
<organism evidence="10 11">
    <name type="scientific">Bifiguratus adelaidae</name>
    <dbReference type="NCBI Taxonomy" id="1938954"/>
    <lineage>
        <taxon>Eukaryota</taxon>
        <taxon>Fungi</taxon>
        <taxon>Fungi incertae sedis</taxon>
        <taxon>Mucoromycota</taxon>
        <taxon>Mucoromycotina</taxon>
        <taxon>Endogonomycetes</taxon>
        <taxon>Endogonales</taxon>
        <taxon>Endogonales incertae sedis</taxon>
        <taxon>Bifiguratus</taxon>
    </lineage>
</organism>
<dbReference type="Proteomes" id="UP000242875">
    <property type="component" value="Unassembled WGS sequence"/>
</dbReference>
<feature type="transmembrane region" description="Helical" evidence="9">
    <location>
        <begin position="224"/>
        <end position="248"/>
    </location>
</feature>
<comment type="caution">
    <text evidence="10">The sequence shown here is derived from an EMBL/GenBank/DDBJ whole genome shotgun (WGS) entry which is preliminary data.</text>
</comment>
<protein>
    <recommendedName>
        <fullName evidence="12">Sidoreflexin</fullName>
    </recommendedName>
</protein>
<comment type="subcellular location">
    <subcellularLocation>
        <location evidence="1">Mitochondrion membrane</location>
        <topology evidence="1">Multi-pass membrane protein</topology>
    </subcellularLocation>
</comment>
<evidence type="ECO:0000313" key="10">
    <source>
        <dbReference type="EMBL" id="OZJ03094.1"/>
    </source>
</evidence>
<evidence type="ECO:0008006" key="12">
    <source>
        <dbReference type="Google" id="ProtNLM"/>
    </source>
</evidence>
<keyword evidence="7" id="KW-0496">Mitochondrion</keyword>
<accession>A0A261XXY5</accession>
<dbReference type="GO" id="GO:0006730">
    <property type="term" value="P:one-carbon metabolic process"/>
    <property type="evidence" value="ECO:0007669"/>
    <property type="project" value="EnsemblFungi"/>
</dbReference>
<evidence type="ECO:0000256" key="5">
    <source>
        <dbReference type="ARBA" id="ARBA00022970"/>
    </source>
</evidence>
<evidence type="ECO:0000256" key="2">
    <source>
        <dbReference type="ARBA" id="ARBA00005974"/>
    </source>
</evidence>
<keyword evidence="11" id="KW-1185">Reference proteome</keyword>
<keyword evidence="6 9" id="KW-1133">Transmembrane helix</keyword>
<evidence type="ECO:0000256" key="1">
    <source>
        <dbReference type="ARBA" id="ARBA00004225"/>
    </source>
</evidence>
<feature type="transmembrane region" description="Helical" evidence="9">
    <location>
        <begin position="136"/>
        <end position="156"/>
    </location>
</feature>
<dbReference type="GO" id="GO:0015194">
    <property type="term" value="F:L-serine transmembrane transporter activity"/>
    <property type="evidence" value="ECO:0007669"/>
    <property type="project" value="EnsemblFungi"/>
</dbReference>
<evidence type="ECO:0000256" key="7">
    <source>
        <dbReference type="ARBA" id="ARBA00023128"/>
    </source>
</evidence>
<dbReference type="Pfam" id="PF03820">
    <property type="entry name" value="SFXNs"/>
    <property type="match status" value="1"/>
</dbReference>
<dbReference type="GO" id="GO:0015075">
    <property type="term" value="F:monoatomic ion transmembrane transporter activity"/>
    <property type="evidence" value="ECO:0007669"/>
    <property type="project" value="InterPro"/>
</dbReference>
<dbReference type="GO" id="GO:0071454">
    <property type="term" value="P:cellular response to anoxia"/>
    <property type="evidence" value="ECO:0007669"/>
    <property type="project" value="EnsemblFungi"/>
</dbReference>
<feature type="non-terminal residue" evidence="10">
    <location>
        <position position="1"/>
    </location>
</feature>
<name>A0A261XXY5_9FUNG</name>
<dbReference type="PANTHER" id="PTHR11153:SF6">
    <property type="entry name" value="SIDEROFLEXIN-5"/>
    <property type="match status" value="1"/>
</dbReference>
<dbReference type="GO" id="GO:0005743">
    <property type="term" value="C:mitochondrial inner membrane"/>
    <property type="evidence" value="ECO:0007669"/>
    <property type="project" value="TreeGrafter"/>
</dbReference>
<dbReference type="AlphaFoldDB" id="A0A261XXY5"/>
<reference evidence="10 11" key="1">
    <citation type="journal article" date="2017" name="Mycologia">
        <title>Bifiguratus adelaidae, gen. et sp. nov., a new member of Mucoromycotina in endophytic and soil-dwelling habitats.</title>
        <authorList>
            <person name="Torres-Cruz T.J."/>
            <person name="Billingsley Tobias T.L."/>
            <person name="Almatruk M."/>
            <person name="Hesse C."/>
            <person name="Kuske C.R."/>
            <person name="Desiro A."/>
            <person name="Benucci G.M."/>
            <person name="Bonito G."/>
            <person name="Stajich J.E."/>
            <person name="Dunlap C."/>
            <person name="Arnold A.E."/>
            <person name="Porras-Alfaro A."/>
        </authorList>
    </citation>
    <scope>NUCLEOTIDE SEQUENCE [LARGE SCALE GENOMIC DNA]</scope>
    <source>
        <strain evidence="10 11">AZ0501</strain>
    </source>
</reference>
<dbReference type="GO" id="GO:0140300">
    <property type="term" value="P:serine import into mitochondrion"/>
    <property type="evidence" value="ECO:0007669"/>
    <property type="project" value="EnsemblFungi"/>
</dbReference>
<evidence type="ECO:0000256" key="4">
    <source>
        <dbReference type="ARBA" id="ARBA00022692"/>
    </source>
</evidence>
<sequence length="283" mass="30745">DAKTLIARYNAGKAPDAPEKDLWQAKKVVESTVHPDTGEPVFLPFRMSCFVPTNLVVVAGMLMPNPSIKTIVFWQWMNQSVNVAINYANANKTIVMSPKEIATAYFGAVTTSVLIAVGLTQSVPRIKSLSAGTKSLLMKLAPFTAVAAAGTVNVFLMRGKEVLNGIDVYDKEGNSYGKSKTAGFNAVSQVAISRILANAPVMIIPPLILARLQKTRFLQQHPKWTIPVNLGLIGTSMITTLPLAIAVFPQRAEISVDKLEPEFQNLKDKQGHLLTSLLYNKGL</sequence>
<evidence type="ECO:0000256" key="8">
    <source>
        <dbReference type="ARBA" id="ARBA00023136"/>
    </source>
</evidence>
<keyword evidence="4 9" id="KW-0812">Transmembrane</keyword>
<keyword evidence="5" id="KW-0029">Amino-acid transport</keyword>